<keyword evidence="4" id="KW-0819">tRNA processing</keyword>
<evidence type="ECO:0000313" key="9">
    <source>
        <dbReference type="Proteomes" id="UP001177023"/>
    </source>
</evidence>
<sequence length="149" mass="17095">MVKVKNRYVLVRLESTDKAKLNIPGHELYREMLRLISEFHGDFGHAKCSRITVKIMEDDIAVIRVPADDSTIAFSVLPFIRVLKGVSLTASILFVGRSIRTLQKRLVKIRRNELTMMLSKCESLYERKKVLEAIRSVTGKIEFEGRTES</sequence>
<evidence type="ECO:0000256" key="4">
    <source>
        <dbReference type="ARBA" id="ARBA00022694"/>
    </source>
</evidence>
<dbReference type="Proteomes" id="UP001177023">
    <property type="component" value="Unassembled WGS sequence"/>
</dbReference>
<dbReference type="GO" id="GO:0006364">
    <property type="term" value="P:rRNA processing"/>
    <property type="evidence" value="ECO:0007669"/>
    <property type="project" value="UniProtKB-KW"/>
</dbReference>
<keyword evidence="5" id="KW-0539">Nucleus</keyword>
<accession>A0AA36FSH2</accession>
<reference evidence="7" key="1">
    <citation type="submission" date="2023-06" db="EMBL/GenBank/DDBJ databases">
        <authorList>
            <person name="Delattre M."/>
        </authorList>
    </citation>
    <scope>NUCLEOTIDE SEQUENCE</scope>
    <source>
        <strain evidence="7">AF72</strain>
    </source>
</reference>
<dbReference type="PIRSF" id="PIRSF023803">
    <property type="entry name" value="Ribonuclease_P_prd"/>
    <property type="match status" value="1"/>
</dbReference>
<dbReference type="PANTHER" id="PTHR48414:SF1">
    <property type="entry name" value="POP5 HOMOLOG, RIBONUCLEASE P_MRP SUBUNIT"/>
    <property type="match status" value="1"/>
</dbReference>
<dbReference type="GO" id="GO:0030677">
    <property type="term" value="C:ribonuclease P complex"/>
    <property type="evidence" value="ECO:0007669"/>
    <property type="project" value="InterPro"/>
</dbReference>
<keyword evidence="3" id="KW-0698">rRNA processing</keyword>
<dbReference type="GO" id="GO:0005634">
    <property type="term" value="C:nucleus"/>
    <property type="evidence" value="ECO:0007669"/>
    <property type="project" value="UniProtKB-SubCell"/>
</dbReference>
<dbReference type="InterPro" id="IPR038085">
    <property type="entry name" value="Rnp2-like_sf"/>
</dbReference>
<proteinExistence type="inferred from homology"/>
<dbReference type="AlphaFoldDB" id="A0AA36FSH2"/>
<dbReference type="SUPFAM" id="SSF160350">
    <property type="entry name" value="Rnp2-like"/>
    <property type="match status" value="1"/>
</dbReference>
<dbReference type="EMBL" id="CATQJA010000664">
    <property type="protein sequence ID" value="CAJ0562823.1"/>
    <property type="molecule type" value="Genomic_DNA"/>
</dbReference>
<dbReference type="GO" id="GO:0001682">
    <property type="term" value="P:tRNA 5'-leader removal"/>
    <property type="evidence" value="ECO:0007669"/>
    <property type="project" value="InterPro"/>
</dbReference>
<evidence type="ECO:0000256" key="5">
    <source>
        <dbReference type="ARBA" id="ARBA00023242"/>
    </source>
</evidence>
<protein>
    <recommendedName>
        <fullName evidence="6">Ribonuclease P/MRP protein subunit POP5</fullName>
    </recommendedName>
</protein>
<dbReference type="PANTHER" id="PTHR48414">
    <property type="entry name" value="POP5 HOMOLOG, RIBONUCLEASE P_MRP SUBUNIT"/>
    <property type="match status" value="1"/>
</dbReference>
<evidence type="ECO:0000313" key="8">
    <source>
        <dbReference type="EMBL" id="CAJ0577510.1"/>
    </source>
</evidence>
<dbReference type="Gene3D" id="3.30.70.3250">
    <property type="entry name" value="Ribonuclease P, Pop5 subunit"/>
    <property type="match status" value="1"/>
</dbReference>
<evidence type="ECO:0000256" key="1">
    <source>
        <dbReference type="ARBA" id="ARBA00004123"/>
    </source>
</evidence>
<dbReference type="InterPro" id="IPR002759">
    <property type="entry name" value="Pop5/Rpp14/Rnp2-like"/>
</dbReference>
<dbReference type="EMBL" id="CATQJA010002651">
    <property type="protein sequence ID" value="CAJ0577510.1"/>
    <property type="molecule type" value="Genomic_DNA"/>
</dbReference>
<keyword evidence="9" id="KW-1185">Reference proteome</keyword>
<organism evidence="7 9">
    <name type="scientific">Mesorhabditis spiculigera</name>
    <dbReference type="NCBI Taxonomy" id="96644"/>
    <lineage>
        <taxon>Eukaryota</taxon>
        <taxon>Metazoa</taxon>
        <taxon>Ecdysozoa</taxon>
        <taxon>Nematoda</taxon>
        <taxon>Chromadorea</taxon>
        <taxon>Rhabditida</taxon>
        <taxon>Rhabditina</taxon>
        <taxon>Rhabditomorpha</taxon>
        <taxon>Rhabditoidea</taxon>
        <taxon>Rhabditidae</taxon>
        <taxon>Mesorhabditinae</taxon>
        <taxon>Mesorhabditis</taxon>
    </lineage>
</organism>
<dbReference type="InterPro" id="IPR016819">
    <property type="entry name" value="RNase_P/MRP_POP5"/>
</dbReference>
<name>A0AA36FSH2_9BILA</name>
<feature type="non-terminal residue" evidence="7">
    <location>
        <position position="1"/>
    </location>
</feature>
<evidence type="ECO:0000256" key="3">
    <source>
        <dbReference type="ARBA" id="ARBA00022552"/>
    </source>
</evidence>
<dbReference type="GO" id="GO:0033204">
    <property type="term" value="F:ribonuclease P RNA binding"/>
    <property type="evidence" value="ECO:0007669"/>
    <property type="project" value="InterPro"/>
</dbReference>
<gene>
    <name evidence="8" type="ORF">MSPICULIGERA_LOCUS15782</name>
    <name evidence="7" type="ORF">MSPICULIGERA_LOCUS2236</name>
</gene>
<comment type="caution">
    <text evidence="7">The sequence shown here is derived from an EMBL/GenBank/DDBJ whole genome shotgun (WGS) entry which is preliminary data.</text>
</comment>
<comment type="similarity">
    <text evidence="2">Belongs to the eukaryotic/archaeal RNase P protein component 2 family.</text>
</comment>
<evidence type="ECO:0000256" key="6">
    <source>
        <dbReference type="ARBA" id="ARBA00044198"/>
    </source>
</evidence>
<comment type="subcellular location">
    <subcellularLocation>
        <location evidence="1">Nucleus</location>
    </subcellularLocation>
</comment>
<evidence type="ECO:0000313" key="7">
    <source>
        <dbReference type="EMBL" id="CAJ0562823.1"/>
    </source>
</evidence>
<dbReference type="Pfam" id="PF01900">
    <property type="entry name" value="RNase_P_Rpp14"/>
    <property type="match status" value="1"/>
</dbReference>
<evidence type="ECO:0000256" key="2">
    <source>
        <dbReference type="ARBA" id="ARBA00010800"/>
    </source>
</evidence>